<feature type="compositionally biased region" description="Basic and acidic residues" evidence="1">
    <location>
        <begin position="717"/>
        <end position="743"/>
    </location>
</feature>
<reference evidence="3" key="1">
    <citation type="journal article" date="2021" name="Mol. Ecol. Resour.">
        <title>Apolygus lucorum genome provides insights into omnivorousness and mesophyll feeding.</title>
        <authorList>
            <person name="Liu Y."/>
            <person name="Liu H."/>
            <person name="Wang H."/>
            <person name="Huang T."/>
            <person name="Liu B."/>
            <person name="Yang B."/>
            <person name="Yin L."/>
            <person name="Li B."/>
            <person name="Zhang Y."/>
            <person name="Zhang S."/>
            <person name="Jiang F."/>
            <person name="Zhang X."/>
            <person name="Ren Y."/>
            <person name="Wang B."/>
            <person name="Wang S."/>
            <person name="Lu Y."/>
            <person name="Wu K."/>
            <person name="Fan W."/>
            <person name="Wang G."/>
        </authorList>
    </citation>
    <scope>NUCLEOTIDE SEQUENCE</scope>
    <source>
        <strain evidence="3">12Hb</strain>
    </source>
</reference>
<dbReference type="Proteomes" id="UP000466442">
    <property type="component" value="Unassembled WGS sequence"/>
</dbReference>
<dbReference type="PANTHER" id="PTHR12357:SF3">
    <property type="entry name" value="YTH DOMAIN-CONTAINING PROTEIN 1"/>
    <property type="match status" value="1"/>
</dbReference>
<feature type="domain" description="YTH" evidence="2">
    <location>
        <begin position="1164"/>
        <end position="1301"/>
    </location>
</feature>
<feature type="region of interest" description="Disordered" evidence="1">
    <location>
        <begin position="1320"/>
        <end position="1367"/>
    </location>
</feature>
<feature type="compositionally biased region" description="Basic and acidic residues" evidence="1">
    <location>
        <begin position="1320"/>
        <end position="1338"/>
    </location>
</feature>
<feature type="compositionally biased region" description="Basic residues" evidence="1">
    <location>
        <begin position="398"/>
        <end position="407"/>
    </location>
</feature>
<proteinExistence type="predicted"/>
<dbReference type="GO" id="GO:0000398">
    <property type="term" value="P:mRNA splicing, via spliceosome"/>
    <property type="evidence" value="ECO:0007669"/>
    <property type="project" value="TreeGrafter"/>
</dbReference>
<dbReference type="Gene3D" id="3.10.590.10">
    <property type="entry name" value="ph1033 like domains"/>
    <property type="match status" value="2"/>
</dbReference>
<feature type="compositionally biased region" description="Basic and acidic residues" evidence="1">
    <location>
        <begin position="755"/>
        <end position="795"/>
    </location>
</feature>
<gene>
    <name evidence="3" type="ORF">GE061_003089</name>
</gene>
<dbReference type="EMBL" id="WIXP02000011">
    <property type="protein sequence ID" value="KAF6202688.1"/>
    <property type="molecule type" value="Genomic_DNA"/>
</dbReference>
<dbReference type="Pfam" id="PF04146">
    <property type="entry name" value="YTH"/>
    <property type="match status" value="2"/>
</dbReference>
<feature type="region of interest" description="Disordered" evidence="1">
    <location>
        <begin position="30"/>
        <end position="143"/>
    </location>
</feature>
<feature type="compositionally biased region" description="Basic and acidic residues" evidence="1">
    <location>
        <begin position="73"/>
        <end position="102"/>
    </location>
</feature>
<feature type="region of interest" description="Disordered" evidence="1">
    <location>
        <begin position="695"/>
        <end position="743"/>
    </location>
</feature>
<feature type="compositionally biased region" description="Basic and acidic residues" evidence="1">
    <location>
        <begin position="408"/>
        <end position="425"/>
    </location>
</feature>
<evidence type="ECO:0000259" key="2">
    <source>
        <dbReference type="PROSITE" id="PS50882"/>
    </source>
</evidence>
<comment type="caution">
    <text evidence="3">The sequence shown here is derived from an EMBL/GenBank/DDBJ whole genome shotgun (WGS) entry which is preliminary data.</text>
</comment>
<feature type="region of interest" description="Disordered" evidence="1">
    <location>
        <begin position="1431"/>
        <end position="1453"/>
    </location>
</feature>
<feature type="compositionally biased region" description="Basic and acidic residues" evidence="1">
    <location>
        <begin position="661"/>
        <end position="677"/>
    </location>
</feature>
<feature type="compositionally biased region" description="Basic and acidic residues" evidence="1">
    <location>
        <begin position="376"/>
        <end position="386"/>
    </location>
</feature>
<dbReference type="PANTHER" id="PTHR12357">
    <property type="entry name" value="YTH YT521-B HOMOLOGY DOMAIN-CONTAINING"/>
    <property type="match status" value="1"/>
</dbReference>
<feature type="region of interest" description="Disordered" evidence="1">
    <location>
        <begin position="320"/>
        <end position="441"/>
    </location>
</feature>
<feature type="compositionally biased region" description="Basic and acidic residues" evidence="1">
    <location>
        <begin position="112"/>
        <end position="143"/>
    </location>
</feature>
<dbReference type="PROSITE" id="PS50882">
    <property type="entry name" value="YTH"/>
    <property type="match status" value="2"/>
</dbReference>
<feature type="region of interest" description="Disordered" evidence="1">
    <location>
        <begin position="570"/>
        <end position="679"/>
    </location>
</feature>
<name>A0A8S9X2T8_APOLU</name>
<dbReference type="GO" id="GO:0005654">
    <property type="term" value="C:nucleoplasm"/>
    <property type="evidence" value="ECO:0007669"/>
    <property type="project" value="TreeGrafter"/>
</dbReference>
<accession>A0A8S9X2T8</accession>
<feature type="compositionally biased region" description="Basic and acidic residues" evidence="1">
    <location>
        <begin position="1104"/>
        <end position="1150"/>
    </location>
</feature>
<dbReference type="GO" id="GO:0003729">
    <property type="term" value="F:mRNA binding"/>
    <property type="evidence" value="ECO:0007669"/>
    <property type="project" value="TreeGrafter"/>
</dbReference>
<feature type="compositionally biased region" description="Polar residues" evidence="1">
    <location>
        <begin position="608"/>
        <end position="618"/>
    </location>
</feature>
<feature type="compositionally biased region" description="Low complexity" evidence="1">
    <location>
        <begin position="801"/>
        <end position="829"/>
    </location>
</feature>
<evidence type="ECO:0000313" key="4">
    <source>
        <dbReference type="Proteomes" id="UP000466442"/>
    </source>
</evidence>
<feature type="domain" description="YTH" evidence="2">
    <location>
        <begin position="158"/>
        <end position="291"/>
    </location>
</feature>
<sequence>MRNFFHVFLNACDVIRDMEKDAIDPEKDLEEVLADEEPPTMTVLDAKGSLSDVEIDYETRSEISEDDEDNAEDTDKIASKTSVEDGRSARDNPSSKKPESSKRASSAKTNGKRRESRTEGSKDEESRSTKRLKKEETSKYRNKSEIEEDALQTLSQNAKFFLMKTSDSNNLKVSQERQVWFTDPQNVTILNMAADSSKDVILVFSAKWSGKFSGFALLKGRSKSDDPPRDWAPSIKTLGGLFHVKWLSRKELMFASSNHLRNPCSGGKLVSICVDGQEIEQKVGLELCLLLLRKGVVPKESPNQRECDLPVVSELINAREDDKKASKRKSKSTKQISDDGKDLRRRKSSERNRSSSRRDITHSRLDRESYLSTNSPHKDFDRDGRRSSYSKSNGRGRSPVRRKRRTRNEHSIDRIERSPTHEKYQSRKTSRRGSIGSIDLRHKTSLRKNQIRDSFDEIDDLSPLSDVYARSPSRRSDSRNYEYLSDDDLDVTDELPSMAGRFVFERSPIRETVESPTQDLLSDEEVSYHREELENKTKATPERYCTIVPSIPFQQSPSPETISEVSRQVYETHESLGESPSRSRLEPTYDDDEYHKQNKTYVSGHGDSYSSNESISGRHTTHRRTKSPIRSVYADYSSCEARSRSERRSPSLRSNSSQRVYESHEASRKTLRSRDRSQTTLRDCSFYESTRMKSHDYKRQINTDMDYQQESTGRTSARRDRSREEIRSKKYSRISEREEEVKRHEDWRMMRSRDVISRDRTPSQEFIDRDGHSRRTEESSRRYHSRDSDSYDVRRNKSNPVRVSGSESRSSYSEGITDMSSLHRSSVSSRTRRGSIERQDDRIKYYRDEHSSYDPKRKLSPVREPRLSGERAPERVQDYRSFRSERSDHNRSRDYDSYRPESDRGRNHYYGHESQNPAPSSHLPAPRVNYYQGNPPPILPPVSSKLLEPSTRPSPSTYNPALPPPMMPPAPSKYIDDLPAPPPVPPRFQQGGTIPPPPSRGRSFVGTCFVRKFSESLIQTYWRLALWPVMSTCLVIVSKRSINWVMDDDVISAENDLLNYEDMDEMNNDETNISGYDTRSEEASAASDYDTRSEVSSSSSDDSGSDRREDRGRVAHRLTSEKKRDKERDRDTRSSRDKDRDRDRKSKRDPYDYPTKLNYLFREARFFLMKSNNAENIALSKAKGVWSTLPQNEARLNVAVKESRNIIMVFSVKESGKFCGFARLTGESRRDVTPINWVLPPGLPAKALGGVFKVDWVCRKELPFTSTVHLYNPWNDGRLVKIGRDGQEIEPRVGQELCRLFPEDENIELTPILKKSKEMARELRENLPKSQHERDLDRRKARPNSSRQNERPRRKFMHVPRPMPRSPYPPRELYTSGYMGHSLPPHLLYHCPPPPSMVGFDPQAPPRYYEGLALPPIDYFDKRSYDRSVQDFLMRNDRHRSRQRSREPHRSRP</sequence>
<feature type="compositionally biased region" description="Basic and acidic residues" evidence="1">
    <location>
        <begin position="834"/>
        <end position="906"/>
    </location>
</feature>
<dbReference type="InterPro" id="IPR007275">
    <property type="entry name" value="YTH_domain"/>
</dbReference>
<feature type="region of interest" description="Disordered" evidence="1">
    <location>
        <begin position="755"/>
        <end position="970"/>
    </location>
</feature>
<feature type="region of interest" description="Disordered" evidence="1">
    <location>
        <begin position="1062"/>
        <end position="1150"/>
    </location>
</feature>
<evidence type="ECO:0000313" key="3">
    <source>
        <dbReference type="EMBL" id="KAF6202688.1"/>
    </source>
</evidence>
<keyword evidence="4" id="KW-1185">Reference proteome</keyword>
<dbReference type="GO" id="GO:0000381">
    <property type="term" value="P:regulation of alternative mRNA splicing, via spliceosome"/>
    <property type="evidence" value="ECO:0007669"/>
    <property type="project" value="TreeGrafter"/>
</dbReference>
<organism evidence="3 4">
    <name type="scientific">Apolygus lucorum</name>
    <name type="common">Small green plant bug</name>
    <name type="synonym">Lygocoris lucorum</name>
    <dbReference type="NCBI Taxonomy" id="248454"/>
    <lineage>
        <taxon>Eukaryota</taxon>
        <taxon>Metazoa</taxon>
        <taxon>Ecdysozoa</taxon>
        <taxon>Arthropoda</taxon>
        <taxon>Hexapoda</taxon>
        <taxon>Insecta</taxon>
        <taxon>Pterygota</taxon>
        <taxon>Neoptera</taxon>
        <taxon>Paraneoptera</taxon>
        <taxon>Hemiptera</taxon>
        <taxon>Heteroptera</taxon>
        <taxon>Panheteroptera</taxon>
        <taxon>Cimicomorpha</taxon>
        <taxon>Miridae</taxon>
        <taxon>Mirini</taxon>
        <taxon>Apolygus</taxon>
    </lineage>
</organism>
<protein>
    <recommendedName>
        <fullName evidence="2">YTH domain-containing protein</fullName>
    </recommendedName>
</protein>
<dbReference type="OrthoDB" id="5842105at2759"/>
<feature type="compositionally biased region" description="Pro residues" evidence="1">
    <location>
        <begin position="961"/>
        <end position="970"/>
    </location>
</feature>
<feature type="compositionally biased region" description="Basic and acidic residues" evidence="1">
    <location>
        <begin position="1444"/>
        <end position="1453"/>
    </location>
</feature>
<dbReference type="GO" id="GO:1990247">
    <property type="term" value="F:N6-methyladenosine-containing RNA reader activity"/>
    <property type="evidence" value="ECO:0007669"/>
    <property type="project" value="TreeGrafter"/>
</dbReference>
<evidence type="ECO:0000256" key="1">
    <source>
        <dbReference type="SAM" id="MobiDB-lite"/>
    </source>
</evidence>
<feature type="compositionally biased region" description="Basic and acidic residues" evidence="1">
    <location>
        <begin position="349"/>
        <end position="369"/>
    </location>
</feature>
<dbReference type="CDD" id="cd21134">
    <property type="entry name" value="YTH"/>
    <property type="match status" value="2"/>
</dbReference>
<feature type="compositionally biased region" description="Polar residues" evidence="1">
    <location>
        <begin position="702"/>
        <end position="715"/>
    </location>
</feature>
<feature type="compositionally biased region" description="Basic and acidic residues" evidence="1">
    <location>
        <begin position="570"/>
        <end position="587"/>
    </location>
</feature>
<dbReference type="InterPro" id="IPR045168">
    <property type="entry name" value="YTH_prot"/>
</dbReference>